<dbReference type="RefSeq" id="WP_002520238.1">
    <property type="nucleotide sequence ID" value="NZ_AP019664.1"/>
</dbReference>
<feature type="chain" id="PRO_5042067475" description="Actinobacterial surface-anchored domain protein" evidence="3">
    <location>
        <begin position="37"/>
        <end position="344"/>
    </location>
</feature>
<reference evidence="4 5" key="1">
    <citation type="submission" date="2018-08" db="EMBL/GenBank/DDBJ databases">
        <title>Genome sequencing of Cutibacterium acnes KCOM 1315.</title>
        <authorList>
            <person name="Kook J.-K."/>
            <person name="Park S.-N."/>
            <person name="Lim Y.K."/>
        </authorList>
    </citation>
    <scope>NUCLEOTIDE SEQUENCE [LARGE SCALE GENOMIC DNA]</scope>
    <source>
        <strain evidence="4 5">KCOM 1315</strain>
    </source>
</reference>
<dbReference type="NCBIfam" id="NF038134">
    <property type="entry name" value="choice_anch_M"/>
    <property type="match status" value="1"/>
</dbReference>
<organism evidence="4 5">
    <name type="scientific">Cutibacterium acnes</name>
    <name type="common">Propionibacterium acnes</name>
    <dbReference type="NCBI Taxonomy" id="1747"/>
    <lineage>
        <taxon>Bacteria</taxon>
        <taxon>Bacillati</taxon>
        <taxon>Actinomycetota</taxon>
        <taxon>Actinomycetes</taxon>
        <taxon>Propionibacteriales</taxon>
        <taxon>Propionibacteriaceae</taxon>
        <taxon>Cutibacterium</taxon>
    </lineage>
</organism>
<dbReference type="EMBL" id="CP031442">
    <property type="protein sequence ID" value="AXM07842.1"/>
    <property type="molecule type" value="Genomic_DNA"/>
</dbReference>
<feature type="compositionally biased region" description="Low complexity" evidence="1">
    <location>
        <begin position="252"/>
        <end position="279"/>
    </location>
</feature>
<keyword evidence="3" id="KW-0732">Signal</keyword>
<protein>
    <recommendedName>
        <fullName evidence="6">Actinobacterial surface-anchored domain protein</fullName>
    </recommendedName>
</protein>
<dbReference type="Proteomes" id="UP000256621">
    <property type="component" value="Chromosome"/>
</dbReference>
<evidence type="ECO:0000256" key="2">
    <source>
        <dbReference type="SAM" id="Phobius"/>
    </source>
</evidence>
<gene>
    <name evidence="4" type="ORF">DXN06_12640</name>
</gene>
<proteinExistence type="predicted"/>
<evidence type="ECO:0000313" key="5">
    <source>
        <dbReference type="Proteomes" id="UP000256621"/>
    </source>
</evidence>
<accession>A0AAD0QRE2</accession>
<dbReference type="AlphaFoldDB" id="A0AAD0QRE2"/>
<keyword evidence="2" id="KW-1133">Transmembrane helix</keyword>
<feature type="signal peptide" evidence="3">
    <location>
        <begin position="1"/>
        <end position="36"/>
    </location>
</feature>
<dbReference type="InterPro" id="IPR022435">
    <property type="entry name" value="Surface-anchored_actinobac"/>
</dbReference>
<feature type="region of interest" description="Disordered" evidence="1">
    <location>
        <begin position="325"/>
        <end position="344"/>
    </location>
</feature>
<evidence type="ECO:0000256" key="1">
    <source>
        <dbReference type="SAM" id="MobiDB-lite"/>
    </source>
</evidence>
<evidence type="ECO:0000313" key="4">
    <source>
        <dbReference type="EMBL" id="AXM07842.1"/>
    </source>
</evidence>
<evidence type="ECO:0008006" key="6">
    <source>
        <dbReference type="Google" id="ProtNLM"/>
    </source>
</evidence>
<feature type="region of interest" description="Disordered" evidence="1">
    <location>
        <begin position="248"/>
        <end position="286"/>
    </location>
</feature>
<evidence type="ECO:0000256" key="3">
    <source>
        <dbReference type="SAM" id="SignalP"/>
    </source>
</evidence>
<keyword evidence="2" id="KW-0472">Membrane</keyword>
<sequence length="344" mass="36533">MRPTVEASMINRPLAALSAMFIALATGATLSQPAQASPTIPPDPALKQTISDNEKVAKGPAEIKRGHVDIGPRIVDGKFSLMARDDSANPPVWRNTDDTVLRVADASRIDVPNDDTYSFLGDMRGEKAYVIPQTQDQKVVWLGWNTQAPEIVKNFPRGADLVFTGHEGPGQAHMFIETGFDSPMPLYNSTKPGEQLVHMEANTHVHANWVFSDPGAQTISVDARGTDDTGVKHSYSTKLRFAVGDKGPANEARAVGPSPSVAASSSSTAAATNVSAPATTENSFDDSGAGTLWGPGIMAGALIIGIIIAALVGRSRSKTLRDEVWNEEHTGASEAHKDVGNESR</sequence>
<dbReference type="NCBIfam" id="TIGR03769">
    <property type="entry name" value="P_ac_wall_RPT"/>
    <property type="match status" value="1"/>
</dbReference>
<feature type="transmembrane region" description="Helical" evidence="2">
    <location>
        <begin position="292"/>
        <end position="312"/>
    </location>
</feature>
<name>A0AAD0QRE2_CUTAC</name>
<keyword evidence="2" id="KW-0812">Transmembrane</keyword>